<dbReference type="GO" id="GO:0006412">
    <property type="term" value="P:translation"/>
    <property type="evidence" value="ECO:0007669"/>
    <property type="project" value="InterPro"/>
</dbReference>
<evidence type="ECO:0000256" key="5">
    <source>
        <dbReference type="ARBA" id="ARBA00022946"/>
    </source>
</evidence>
<evidence type="ECO:0000256" key="12">
    <source>
        <dbReference type="ARBA" id="ARBA00075329"/>
    </source>
</evidence>
<dbReference type="HAMAP" id="MF_00368">
    <property type="entry name" value="Ribosomal_bL12"/>
    <property type="match status" value="1"/>
</dbReference>
<feature type="domain" description="Large ribosomal subunit protein bL12 C-terminal" evidence="13">
    <location>
        <begin position="133"/>
        <end position="200"/>
    </location>
</feature>
<evidence type="ECO:0000256" key="8">
    <source>
        <dbReference type="ARBA" id="ARBA00023128"/>
    </source>
</evidence>
<protein>
    <recommendedName>
        <fullName evidence="11">Large ribosomal subunit protein bL12m</fullName>
    </recommendedName>
    <alternativeName>
        <fullName evidence="12">39S ribosomal protein L12, mitochondrial</fullName>
    </alternativeName>
</protein>
<evidence type="ECO:0000256" key="9">
    <source>
        <dbReference type="ARBA" id="ARBA00023274"/>
    </source>
</evidence>
<dbReference type="FunFam" id="3.30.1390.10:FF:000001">
    <property type="entry name" value="50S ribosomal protein L7/L12"/>
    <property type="match status" value="1"/>
</dbReference>
<keyword evidence="5" id="KW-0809">Transit peptide</keyword>
<dbReference type="GO" id="GO:0005762">
    <property type="term" value="C:mitochondrial large ribosomal subunit"/>
    <property type="evidence" value="ECO:0007669"/>
    <property type="project" value="TreeGrafter"/>
</dbReference>
<feature type="domain" description="Large ribosomal subunit protein bL12 oligomerization" evidence="14">
    <location>
        <begin position="69"/>
        <end position="114"/>
    </location>
</feature>
<dbReference type="PANTHER" id="PTHR45987:SF4">
    <property type="entry name" value="LARGE RIBOSOMAL SUBUNIT PROTEIN BL12M"/>
    <property type="match status" value="1"/>
</dbReference>
<keyword evidence="8" id="KW-0496">Mitochondrion</keyword>
<dbReference type="Proteomes" id="UP000736164">
    <property type="component" value="Unassembled WGS sequence"/>
</dbReference>
<keyword evidence="7" id="KW-0007">Acetylation</keyword>
<evidence type="ECO:0000313" key="16">
    <source>
        <dbReference type="Proteomes" id="UP000736164"/>
    </source>
</evidence>
<keyword evidence="6" id="KW-0689">Ribosomal protein</keyword>
<evidence type="ECO:0000259" key="13">
    <source>
        <dbReference type="Pfam" id="PF00542"/>
    </source>
</evidence>
<evidence type="ECO:0000256" key="2">
    <source>
        <dbReference type="ARBA" id="ARBA00007197"/>
    </source>
</evidence>
<dbReference type="EMBL" id="JAAWVO010014709">
    <property type="protein sequence ID" value="MBN3314265.1"/>
    <property type="molecule type" value="Genomic_DNA"/>
</dbReference>
<comment type="similarity">
    <text evidence="2">Belongs to the bacterial ribosomal protein bL12 family.</text>
</comment>
<gene>
    <name evidence="15" type="primary">Mrpl12</name>
    <name evidence="15" type="ORF">GTO95_0013078</name>
</gene>
<accession>A0A8J7NL86</accession>
<evidence type="ECO:0000256" key="10">
    <source>
        <dbReference type="ARBA" id="ARBA00058301"/>
    </source>
</evidence>
<dbReference type="CDD" id="cd00387">
    <property type="entry name" value="Ribosomal_L7_L12"/>
    <property type="match status" value="1"/>
</dbReference>
<dbReference type="GO" id="GO:0003735">
    <property type="term" value="F:structural constituent of ribosome"/>
    <property type="evidence" value="ECO:0007669"/>
    <property type="project" value="InterPro"/>
</dbReference>
<dbReference type="FunFam" id="1.20.5.710:FF:000006">
    <property type="entry name" value="39S ribosomal protein L12, mitochondrial"/>
    <property type="match status" value="1"/>
</dbReference>
<dbReference type="InterPro" id="IPR036235">
    <property type="entry name" value="Ribosomal_bL12_oligo_N_sf"/>
</dbReference>
<dbReference type="InterPro" id="IPR000206">
    <property type="entry name" value="Ribosomal_bL12"/>
</dbReference>
<evidence type="ECO:0000313" key="15">
    <source>
        <dbReference type="EMBL" id="MBN3314265.1"/>
    </source>
</evidence>
<evidence type="ECO:0000256" key="11">
    <source>
        <dbReference type="ARBA" id="ARBA00072684"/>
    </source>
</evidence>
<proteinExistence type="inferred from homology"/>
<dbReference type="Pfam" id="PF00542">
    <property type="entry name" value="Ribosomal_L12"/>
    <property type="match status" value="1"/>
</dbReference>
<dbReference type="PANTHER" id="PTHR45987">
    <property type="entry name" value="39S RIBOSOMAL PROTEIN L12"/>
    <property type="match status" value="1"/>
</dbReference>
<dbReference type="Gene3D" id="1.20.5.710">
    <property type="entry name" value="Single helix bin"/>
    <property type="match status" value="1"/>
</dbReference>
<dbReference type="Pfam" id="PF16320">
    <property type="entry name" value="Ribosomal_L12_N"/>
    <property type="match status" value="1"/>
</dbReference>
<keyword evidence="4" id="KW-0832">Ubl conjugation</keyword>
<dbReference type="AlphaFoldDB" id="A0A8J7NL86"/>
<comment type="function">
    <text evidence="10">As a component of the mitochondrial large ribosomal subunit, plays a role in mitochondrial translation. When present in mitochondria as a free protein not associated with the ribosome, associates with mitochondrial RNA polymerase POLRMT to activate transcription. Required for POLRMT stability.</text>
</comment>
<comment type="caution">
    <text evidence="15">The sequence shown here is derived from an EMBL/GenBank/DDBJ whole genome shotgun (WGS) entry which is preliminary data.</text>
</comment>
<keyword evidence="3" id="KW-1017">Isopeptide bond</keyword>
<evidence type="ECO:0000259" key="14">
    <source>
        <dbReference type="Pfam" id="PF16320"/>
    </source>
</evidence>
<name>A0A8J7NL86_ATRSP</name>
<sequence length="201" mass="21718">MYRSRHCLRTALRLASQTYRWALTGTGPGFGRALPTFCALRRLKTSSPSGSDALAAPLLDDAPKQYSPKIQQLVNDIAGLTLLEVSDLNELLKKTLNIQDVGMMPVGAMAAAAPVPQAVEEEAAPVKKEKTHFTVKLTELKTAEKVKLIKEVKNCIQGLNLVQAKKLVESLPQEIKANVSKDEAEKMKAALEAAGGTVVLE</sequence>
<dbReference type="SUPFAM" id="SSF48300">
    <property type="entry name" value="Ribosomal protein L7/12, oligomerisation (N-terminal) domain"/>
    <property type="match status" value="1"/>
</dbReference>
<evidence type="ECO:0000256" key="3">
    <source>
        <dbReference type="ARBA" id="ARBA00022499"/>
    </source>
</evidence>
<dbReference type="GO" id="GO:0003729">
    <property type="term" value="F:mRNA binding"/>
    <property type="evidence" value="ECO:0007669"/>
    <property type="project" value="TreeGrafter"/>
</dbReference>
<dbReference type="GO" id="GO:0005743">
    <property type="term" value="C:mitochondrial inner membrane"/>
    <property type="evidence" value="ECO:0007669"/>
    <property type="project" value="UniProtKB-ARBA"/>
</dbReference>
<dbReference type="SUPFAM" id="SSF54736">
    <property type="entry name" value="ClpS-like"/>
    <property type="match status" value="1"/>
</dbReference>
<dbReference type="InterPro" id="IPR014719">
    <property type="entry name" value="Ribosomal_bL12_C/ClpS-like"/>
</dbReference>
<evidence type="ECO:0000256" key="4">
    <source>
        <dbReference type="ARBA" id="ARBA00022843"/>
    </source>
</evidence>
<dbReference type="InterPro" id="IPR013823">
    <property type="entry name" value="Ribosomal_bL12_C"/>
</dbReference>
<evidence type="ECO:0000256" key="7">
    <source>
        <dbReference type="ARBA" id="ARBA00022990"/>
    </source>
</evidence>
<comment type="subcellular location">
    <subcellularLocation>
        <location evidence="1">Mitochondrion</location>
    </subcellularLocation>
</comment>
<evidence type="ECO:0000256" key="6">
    <source>
        <dbReference type="ARBA" id="ARBA00022980"/>
    </source>
</evidence>
<organism evidence="15 16">
    <name type="scientific">Atractosteus spatula</name>
    <name type="common">Alligator gar</name>
    <name type="synonym">Lepisosteus spatula</name>
    <dbReference type="NCBI Taxonomy" id="7917"/>
    <lineage>
        <taxon>Eukaryota</taxon>
        <taxon>Metazoa</taxon>
        <taxon>Chordata</taxon>
        <taxon>Craniata</taxon>
        <taxon>Vertebrata</taxon>
        <taxon>Euteleostomi</taxon>
        <taxon>Actinopterygii</taxon>
        <taxon>Neopterygii</taxon>
        <taxon>Holostei</taxon>
        <taxon>Semionotiformes</taxon>
        <taxon>Lepisosteidae</taxon>
        <taxon>Atractosteus</taxon>
    </lineage>
</organism>
<reference evidence="15" key="1">
    <citation type="journal article" date="2021" name="Cell">
        <title>Tracing the genetic footprints of vertebrate landing in non-teleost ray-finned fishes.</title>
        <authorList>
            <person name="Bi X."/>
            <person name="Wang K."/>
            <person name="Yang L."/>
            <person name="Pan H."/>
            <person name="Jiang H."/>
            <person name="Wei Q."/>
            <person name="Fang M."/>
            <person name="Yu H."/>
            <person name="Zhu C."/>
            <person name="Cai Y."/>
            <person name="He Y."/>
            <person name="Gan X."/>
            <person name="Zeng H."/>
            <person name="Yu D."/>
            <person name="Zhu Y."/>
            <person name="Jiang H."/>
            <person name="Qiu Q."/>
            <person name="Yang H."/>
            <person name="Zhang Y.E."/>
            <person name="Wang W."/>
            <person name="Zhu M."/>
            <person name="He S."/>
            <person name="Zhang G."/>
        </authorList>
    </citation>
    <scope>NUCLEOTIDE SEQUENCE</scope>
    <source>
        <strain evidence="15">Allg_001</strain>
    </source>
</reference>
<dbReference type="Gene3D" id="3.30.1390.10">
    <property type="match status" value="1"/>
</dbReference>
<keyword evidence="9" id="KW-0687">Ribonucleoprotein</keyword>
<feature type="non-terminal residue" evidence="15">
    <location>
        <position position="201"/>
    </location>
</feature>
<dbReference type="InterPro" id="IPR008932">
    <property type="entry name" value="Ribosomal_bL12_oligo"/>
</dbReference>
<keyword evidence="16" id="KW-1185">Reference proteome</keyword>
<feature type="non-terminal residue" evidence="15">
    <location>
        <position position="1"/>
    </location>
</feature>
<evidence type="ECO:0000256" key="1">
    <source>
        <dbReference type="ARBA" id="ARBA00004173"/>
    </source>
</evidence>